<accession>A0A3M9N6M1</accession>
<dbReference type="SUPFAM" id="SSF54637">
    <property type="entry name" value="Thioesterase/thiol ester dehydrase-isomerase"/>
    <property type="match status" value="1"/>
</dbReference>
<name>A0A3M9N6M1_9BACT</name>
<proteinExistence type="predicted"/>
<dbReference type="InterPro" id="IPR029069">
    <property type="entry name" value="HotDog_dom_sf"/>
</dbReference>
<sequence>MPSTSVAAFKKVITNPVKLKLFLFKNLPMAYLAGVRIKSLTEQEAQVTIEYGYLTKNPFKSIYFACLSMAAEMASGVLSMMYLYKAQPSVSMLVVSLEAEFTKKAVGTVTFTCADGAAIAQAVHQTQQTGQGTSVQALSIGRDEQGEEVARFRITWSFKARTPRA</sequence>
<gene>
    <name evidence="2" type="ORF">EFA69_01020</name>
</gene>
<comment type="caution">
    <text evidence="2">The sequence shown here is derived from an EMBL/GenBank/DDBJ whole genome shotgun (WGS) entry which is preliminary data.</text>
</comment>
<dbReference type="Proteomes" id="UP000271010">
    <property type="component" value="Unassembled WGS sequence"/>
</dbReference>
<dbReference type="RefSeq" id="WP_123131233.1">
    <property type="nucleotide sequence ID" value="NZ_RJJE01000001.1"/>
</dbReference>
<protein>
    <submittedName>
        <fullName evidence="2">DUF4442 domain-containing protein</fullName>
    </submittedName>
</protein>
<dbReference type="EMBL" id="RJJE01000001">
    <property type="protein sequence ID" value="RNI33035.1"/>
    <property type="molecule type" value="Genomic_DNA"/>
</dbReference>
<dbReference type="InterPro" id="IPR027961">
    <property type="entry name" value="DUF4442"/>
</dbReference>
<reference evidence="2 3" key="1">
    <citation type="submission" date="2018-11" db="EMBL/GenBank/DDBJ databases">
        <title>Rufibacter latericius sp. nov., isolated from water in Baiyang Lake.</title>
        <authorList>
            <person name="Yang Y."/>
        </authorList>
    </citation>
    <scope>NUCLEOTIDE SEQUENCE [LARGE SCALE GENOMIC DNA]</scope>
    <source>
        <strain evidence="2 3">MCC P1</strain>
    </source>
</reference>
<keyword evidence="1" id="KW-1133">Transmembrane helix</keyword>
<feature type="transmembrane region" description="Helical" evidence="1">
    <location>
        <begin position="62"/>
        <end position="84"/>
    </location>
</feature>
<dbReference type="AlphaFoldDB" id="A0A3M9N6M1"/>
<keyword evidence="3" id="KW-1185">Reference proteome</keyword>
<evidence type="ECO:0000256" key="1">
    <source>
        <dbReference type="SAM" id="Phobius"/>
    </source>
</evidence>
<keyword evidence="1" id="KW-0812">Transmembrane</keyword>
<dbReference type="Pfam" id="PF14539">
    <property type="entry name" value="DUF4442"/>
    <property type="match status" value="1"/>
</dbReference>
<evidence type="ECO:0000313" key="3">
    <source>
        <dbReference type="Proteomes" id="UP000271010"/>
    </source>
</evidence>
<dbReference type="OrthoDB" id="9153186at2"/>
<organism evidence="2 3">
    <name type="scientific">Rufibacter immobilis</name>
    <dbReference type="NCBI Taxonomy" id="1348778"/>
    <lineage>
        <taxon>Bacteria</taxon>
        <taxon>Pseudomonadati</taxon>
        <taxon>Bacteroidota</taxon>
        <taxon>Cytophagia</taxon>
        <taxon>Cytophagales</taxon>
        <taxon>Hymenobacteraceae</taxon>
        <taxon>Rufibacter</taxon>
    </lineage>
</organism>
<keyword evidence="1" id="KW-0472">Membrane</keyword>
<evidence type="ECO:0000313" key="2">
    <source>
        <dbReference type="EMBL" id="RNI33035.1"/>
    </source>
</evidence>
<dbReference type="Gene3D" id="3.10.129.10">
    <property type="entry name" value="Hotdog Thioesterase"/>
    <property type="match status" value="1"/>
</dbReference>